<evidence type="ECO:0000313" key="2">
    <source>
        <dbReference type="Proteomes" id="UP000256561"/>
    </source>
</evidence>
<organism evidence="1 2">
    <name type="scientific">Alteromonas aestuariivivens</name>
    <dbReference type="NCBI Taxonomy" id="1938339"/>
    <lineage>
        <taxon>Bacteria</taxon>
        <taxon>Pseudomonadati</taxon>
        <taxon>Pseudomonadota</taxon>
        <taxon>Gammaproteobacteria</taxon>
        <taxon>Alteromonadales</taxon>
        <taxon>Alteromonadaceae</taxon>
        <taxon>Alteromonas/Salinimonas group</taxon>
        <taxon>Alteromonas</taxon>
    </lineage>
</organism>
<dbReference type="Proteomes" id="UP000256561">
    <property type="component" value="Unassembled WGS sequence"/>
</dbReference>
<protein>
    <submittedName>
        <fullName evidence="1">Uncharacterized protein</fullName>
    </submittedName>
</protein>
<reference evidence="2" key="1">
    <citation type="submission" date="2018-08" db="EMBL/GenBank/DDBJ databases">
        <authorList>
            <person name="Zhang J."/>
            <person name="Du Z.-J."/>
        </authorList>
    </citation>
    <scope>NUCLEOTIDE SEQUENCE [LARGE SCALE GENOMIC DNA]</scope>
    <source>
        <strain evidence="2">KCTC 52655</strain>
    </source>
</reference>
<dbReference type="EMBL" id="QRHA01000011">
    <property type="protein sequence ID" value="RDV24427.1"/>
    <property type="molecule type" value="Genomic_DNA"/>
</dbReference>
<sequence>MDTLCELRNKALVSREEKLSIEKEIAILKFILRLPMTVEERELVREVGNIPFYIFQTLRSNNNFTLENINSNLNNPMGTQFEDSEDFIELALCDGVP</sequence>
<proteinExistence type="predicted"/>
<name>A0A3D8M3V7_9ALTE</name>
<gene>
    <name evidence="1" type="ORF">DXV75_14530</name>
</gene>
<keyword evidence="2" id="KW-1185">Reference proteome</keyword>
<dbReference type="RefSeq" id="WP_115594155.1">
    <property type="nucleotide sequence ID" value="NZ_QRHA01000011.1"/>
</dbReference>
<comment type="caution">
    <text evidence="1">The sequence shown here is derived from an EMBL/GenBank/DDBJ whole genome shotgun (WGS) entry which is preliminary data.</text>
</comment>
<dbReference type="AlphaFoldDB" id="A0A3D8M3V7"/>
<evidence type="ECO:0000313" key="1">
    <source>
        <dbReference type="EMBL" id="RDV24427.1"/>
    </source>
</evidence>
<accession>A0A3D8M3V7</accession>